<name>A0A1H6WQW4_9BACT</name>
<dbReference type="EMBL" id="FNZH01000002">
    <property type="protein sequence ID" value="SEJ19409.1"/>
    <property type="molecule type" value="Genomic_DNA"/>
</dbReference>
<dbReference type="Proteomes" id="UP000199403">
    <property type="component" value="Unassembled WGS sequence"/>
</dbReference>
<accession>A0A1H6WQW4</accession>
<dbReference type="InterPro" id="IPR017946">
    <property type="entry name" value="PLC-like_Pdiesterase_TIM-brl"/>
</dbReference>
<dbReference type="STRING" id="1416801.SAMN05192553_102853"/>
<dbReference type="Pfam" id="PF16670">
    <property type="entry name" value="PI-PLC-C1"/>
    <property type="match status" value="1"/>
</dbReference>
<dbReference type="GO" id="GO:0006629">
    <property type="term" value="P:lipid metabolic process"/>
    <property type="evidence" value="ECO:0007669"/>
    <property type="project" value="InterPro"/>
</dbReference>
<dbReference type="GO" id="GO:0008081">
    <property type="term" value="F:phosphoric diester hydrolase activity"/>
    <property type="evidence" value="ECO:0007669"/>
    <property type="project" value="InterPro"/>
</dbReference>
<keyword evidence="2" id="KW-1185">Reference proteome</keyword>
<reference evidence="2" key="1">
    <citation type="submission" date="2016-10" db="EMBL/GenBank/DDBJ databases">
        <authorList>
            <person name="Varghese N."/>
            <person name="Submissions S."/>
        </authorList>
    </citation>
    <scope>NUCLEOTIDE SEQUENCE [LARGE SCALE GENOMIC DNA]</scope>
    <source>
        <strain evidence="2">IBRC-M 10761</strain>
    </source>
</reference>
<evidence type="ECO:0000313" key="1">
    <source>
        <dbReference type="EMBL" id="SEJ19409.1"/>
    </source>
</evidence>
<dbReference type="CDD" id="cd08589">
    <property type="entry name" value="PI-PLCc_SaPLC1_like"/>
    <property type="match status" value="1"/>
</dbReference>
<proteinExistence type="predicted"/>
<organism evidence="1 2">
    <name type="scientific">Cyclobacterium xiamenense</name>
    <dbReference type="NCBI Taxonomy" id="1297121"/>
    <lineage>
        <taxon>Bacteria</taxon>
        <taxon>Pseudomonadati</taxon>
        <taxon>Bacteroidota</taxon>
        <taxon>Cytophagia</taxon>
        <taxon>Cytophagales</taxon>
        <taxon>Cyclobacteriaceae</taxon>
        <taxon>Cyclobacterium</taxon>
    </lineage>
</organism>
<dbReference type="Gene3D" id="3.20.20.190">
    <property type="entry name" value="Phosphatidylinositol (PI) phosphodiesterase"/>
    <property type="match status" value="1"/>
</dbReference>
<dbReference type="SUPFAM" id="SSF51695">
    <property type="entry name" value="PLC-like phosphodiesterases"/>
    <property type="match status" value="1"/>
</dbReference>
<protein>
    <submittedName>
        <fullName evidence="1">Phosphoinositide phospholipase C, Ca2+-dependent</fullName>
    </submittedName>
</protein>
<sequence length="378" mass="42288">MLQELQRKNGKLLAKNNPMKQAYSIFLTALSLLVPLLLPAQGLKLNEIQVIGSHNSYKSAMAPEILEYLAGINPASSKSLEYSHIPLEAQLDLGLRNLELDVFHDPLGGRYANPRGLEISKAKGGSLSDFDSAKSLLKPGLKLFHVQDLDIQSHYLLFADALKALKAWSEGHPEHSPVFVLINAKDGTIPGTQPTLPFTAAALDSIDLEIRTHLGMDHLITPDLVRGEFAHLEAAVLAGNWPLLDDVRGRFLFVLDENEEKIDRYLSVKPELKGAVFFVNKKEGNPTAGFRIINDPIKNEAYIQELVRKGYMIRTRADSDTREARTEDYTKFEHAKASGAQVLSTDYYQPSTYFPSRYRVRFEGELFERPNPLLIPNP</sequence>
<dbReference type="InterPro" id="IPR032075">
    <property type="entry name" value="PI-PLC-C1"/>
</dbReference>
<evidence type="ECO:0000313" key="2">
    <source>
        <dbReference type="Proteomes" id="UP000199403"/>
    </source>
</evidence>
<gene>
    <name evidence="1" type="ORF">SAMN05192553_102853</name>
</gene>
<dbReference type="AlphaFoldDB" id="A0A1H6WQW4"/>